<evidence type="ECO:0000256" key="1">
    <source>
        <dbReference type="SAM" id="SignalP"/>
    </source>
</evidence>
<dbReference type="Proteomes" id="UP001189429">
    <property type="component" value="Unassembled WGS sequence"/>
</dbReference>
<dbReference type="PANTHER" id="PTHR22916:SF3">
    <property type="entry name" value="UDP-GLCNAC:BETAGAL BETA-1,3-N-ACETYLGLUCOSAMINYLTRANSFERASE-LIKE PROTEIN 1"/>
    <property type="match status" value="1"/>
</dbReference>
<dbReference type="CDD" id="cd00761">
    <property type="entry name" value="Glyco_tranf_GTA_type"/>
    <property type="match status" value="1"/>
</dbReference>
<feature type="domain" description="Glycosyltransferase 2-like" evidence="2">
    <location>
        <begin position="430"/>
        <end position="548"/>
    </location>
</feature>
<evidence type="ECO:0000313" key="4">
    <source>
        <dbReference type="Proteomes" id="UP001189429"/>
    </source>
</evidence>
<keyword evidence="4" id="KW-1185">Reference proteome</keyword>
<feature type="signal peptide" evidence="1">
    <location>
        <begin position="1"/>
        <end position="25"/>
    </location>
</feature>
<dbReference type="Gene3D" id="3.90.550.10">
    <property type="entry name" value="Spore Coat Polysaccharide Biosynthesis Protein SpsA, Chain A"/>
    <property type="match status" value="2"/>
</dbReference>
<comment type="caution">
    <text evidence="3">The sequence shown here is derived from an EMBL/GenBank/DDBJ whole genome shotgun (WGS) entry which is preliminary data.</text>
</comment>
<protein>
    <recommendedName>
        <fullName evidence="2">Glycosyltransferase 2-like domain-containing protein</fullName>
    </recommendedName>
</protein>
<dbReference type="InterPro" id="IPR001173">
    <property type="entry name" value="Glyco_trans_2-like"/>
</dbReference>
<dbReference type="SUPFAM" id="SSF53448">
    <property type="entry name" value="Nucleotide-diphospho-sugar transferases"/>
    <property type="match status" value="2"/>
</dbReference>
<dbReference type="InterPro" id="IPR029044">
    <property type="entry name" value="Nucleotide-diphossugar_trans"/>
</dbReference>
<gene>
    <name evidence="3" type="ORF">PCOR1329_LOCUS52778</name>
</gene>
<organism evidence="3 4">
    <name type="scientific">Prorocentrum cordatum</name>
    <dbReference type="NCBI Taxonomy" id="2364126"/>
    <lineage>
        <taxon>Eukaryota</taxon>
        <taxon>Sar</taxon>
        <taxon>Alveolata</taxon>
        <taxon>Dinophyceae</taxon>
        <taxon>Prorocentrales</taxon>
        <taxon>Prorocentraceae</taxon>
        <taxon>Prorocentrum</taxon>
    </lineage>
</organism>
<keyword evidence="1" id="KW-0732">Signal</keyword>
<proteinExistence type="predicted"/>
<feature type="chain" id="PRO_5045115873" description="Glycosyltransferase 2-like domain-containing protein" evidence="1">
    <location>
        <begin position="26"/>
        <end position="660"/>
    </location>
</feature>
<dbReference type="PANTHER" id="PTHR22916">
    <property type="entry name" value="GLYCOSYLTRANSFERASE"/>
    <property type="match status" value="1"/>
</dbReference>
<evidence type="ECO:0000313" key="3">
    <source>
        <dbReference type="EMBL" id="CAK0865195.1"/>
    </source>
</evidence>
<name>A0ABN9V0I6_9DINO</name>
<dbReference type="Pfam" id="PF00535">
    <property type="entry name" value="Glycos_transf_2"/>
    <property type="match status" value="1"/>
</dbReference>
<reference evidence="3" key="1">
    <citation type="submission" date="2023-10" db="EMBL/GenBank/DDBJ databases">
        <authorList>
            <person name="Chen Y."/>
            <person name="Shah S."/>
            <person name="Dougan E. K."/>
            <person name="Thang M."/>
            <person name="Chan C."/>
        </authorList>
    </citation>
    <scope>NUCLEOTIDE SEQUENCE [LARGE SCALE GENOMIC DNA]</scope>
</reference>
<dbReference type="EMBL" id="CAUYUJ010016425">
    <property type="protein sequence ID" value="CAK0865195.1"/>
    <property type="molecule type" value="Genomic_DNA"/>
</dbReference>
<sequence>MRLLRWDIITSVPSIFVCLAQGAAASNTNPLAAVPTQELDIPSRDVGTHDECAEAESDKDSTCFLSASHLYSKRRASRVLGVDLSESTAREPSERAWVTLLVGNSANSTAAVEMQILSVQRFSSYPHITMVTPDVNDESLARLREMGSVVVPVGYRIPWAPPSYWSGVFSKVHMFNLTQHAKQVAYVDTDAFLVDRGADNVFSACAAELCAARDAYEGGDIQAAMINVGVLVAKTSKDRFHDLLLAAPTVKPSRFPEQLFFSTYFNVSRSAVQDGTFQALPGIYNPCNGDMDLVNKSLIFHACGDMKFEMLPLCSWAVPASRQADFCNNRIVAKFQELLVASNSCAMAGQHASACDANPECQWCGDMVRCRSRARSCMLETPGTAAMSTRLRLKSRGWAWVNKLLHELTEKPDNVSMVSSISLEPSVMASVTVLTCNRNAFLQNALEQIVSQDYPSLEVVVVDDGSESIASTLQPRLQRLRNHIFSWKGLEVQLIRLQEPASLGEKRNIALQAARGGVIVHWDDDDMYPPWRIRAQVEPIMSGRAQMTALPHSYFVQLPNATFFKYEMVTDEGYKKVRAVFLGSLVYQREMALKVGGFANVSAAEDYEFSERALLSCRSLLVVDEPSIYVRHGGGAHNSWQWDRTAADIKMAFGRSPAPG</sequence>
<accession>A0ABN9V0I6</accession>
<evidence type="ECO:0000259" key="2">
    <source>
        <dbReference type="Pfam" id="PF00535"/>
    </source>
</evidence>